<organism evidence="1 2">
    <name type="scientific">Bradyrhizobium jicamae</name>
    <dbReference type="NCBI Taxonomy" id="280332"/>
    <lineage>
        <taxon>Bacteria</taxon>
        <taxon>Pseudomonadati</taxon>
        <taxon>Pseudomonadota</taxon>
        <taxon>Alphaproteobacteria</taxon>
        <taxon>Hyphomicrobiales</taxon>
        <taxon>Nitrobacteraceae</taxon>
        <taxon>Bradyrhizobium</taxon>
    </lineage>
</organism>
<gene>
    <name evidence="1" type="ORF">CQ12_32300</name>
</gene>
<name>A0A0R3M4P7_9BRAD</name>
<evidence type="ECO:0000313" key="2">
    <source>
        <dbReference type="Proteomes" id="UP000050863"/>
    </source>
</evidence>
<dbReference type="Proteomes" id="UP000050863">
    <property type="component" value="Unassembled WGS sequence"/>
</dbReference>
<accession>A0A0R3M4P7</accession>
<protein>
    <submittedName>
        <fullName evidence="1">Uncharacterized protein</fullName>
    </submittedName>
</protein>
<comment type="caution">
    <text evidence="1">The sequence shown here is derived from an EMBL/GenBank/DDBJ whole genome shotgun (WGS) entry which is preliminary data.</text>
</comment>
<reference evidence="1 2" key="1">
    <citation type="submission" date="2014-03" db="EMBL/GenBank/DDBJ databases">
        <title>Bradyrhizobium valentinum sp. nov., isolated from effective nodules of Lupinus mariae-josephae, a lupine endemic of basic-lime soils in Eastern Spain.</title>
        <authorList>
            <person name="Duran D."/>
            <person name="Rey L."/>
            <person name="Navarro A."/>
            <person name="Busquets A."/>
            <person name="Imperial J."/>
            <person name="Ruiz-Argueso T."/>
        </authorList>
    </citation>
    <scope>NUCLEOTIDE SEQUENCE [LARGE SCALE GENOMIC DNA]</scope>
    <source>
        <strain evidence="1 2">PAC68</strain>
    </source>
</reference>
<keyword evidence="2" id="KW-1185">Reference proteome</keyword>
<dbReference type="AlphaFoldDB" id="A0A0R3M4P7"/>
<dbReference type="STRING" id="280332.CQ12_32300"/>
<dbReference type="RefSeq" id="WP_057833670.1">
    <property type="nucleotide sequence ID" value="NZ_LLXZ01000009.1"/>
</dbReference>
<proteinExistence type="predicted"/>
<evidence type="ECO:0000313" key="1">
    <source>
        <dbReference type="EMBL" id="KRR14924.1"/>
    </source>
</evidence>
<sequence>MIFANNDAAGQPQRTDDALVQGGTAMESHSYVTESDAVDAADRVADHWVNAAKSLVQACALLVRGLNFFAKDPEKLDVFLARLVAKRVFSENDVLARLKANGKLAMLGKIGRNAETLLQPSVLCLLPAHYSIIYQICLLVEEVGCERAKAELAAYSDIAREDVLKMRAALKAPDTTPEPVAPVTVDGFAAQLFAVRFTTQSVRSFASDYASIDTLDQCLRRPQPADNAGLVAIVPILALGTFEREFMPLLGFDGPDHLFFGTAPNQPEITDLDVIVVAKRGGFRPELLTAFPSDAGSVLKLAEFFFPGCDVKCQLFADARASGWSTLIGDENWIEKPSVR</sequence>
<dbReference type="EMBL" id="LLXZ01000009">
    <property type="protein sequence ID" value="KRR14924.1"/>
    <property type="molecule type" value="Genomic_DNA"/>
</dbReference>